<sequence>MPSSTLSVFADESGEWGKRSECYLITLVFHGQSLDIAPMLERYRRAAQGHRGRVVARCGRLPRLLSGGAALPLDPAAFTIDVLTGEHHRFADTTRLRGRHYDGHDASPPLSESLTGQSYSRHARPAATMRGGCGSRRWL</sequence>
<proteinExistence type="predicted"/>
<evidence type="ECO:0008006" key="4">
    <source>
        <dbReference type="Google" id="ProtNLM"/>
    </source>
</evidence>
<feature type="compositionally biased region" description="Polar residues" evidence="1">
    <location>
        <begin position="110"/>
        <end position="120"/>
    </location>
</feature>
<evidence type="ECO:0000256" key="1">
    <source>
        <dbReference type="SAM" id="MobiDB-lite"/>
    </source>
</evidence>
<evidence type="ECO:0000313" key="2">
    <source>
        <dbReference type="EMBL" id="KAA8816478.1"/>
    </source>
</evidence>
<organism evidence="2 3">
    <name type="scientific">Bifidobacterium callitrichos</name>
    <dbReference type="NCBI Taxonomy" id="762209"/>
    <lineage>
        <taxon>Bacteria</taxon>
        <taxon>Bacillati</taxon>
        <taxon>Actinomycetota</taxon>
        <taxon>Actinomycetes</taxon>
        <taxon>Bifidobacteriales</taxon>
        <taxon>Bifidobacteriaceae</taxon>
        <taxon>Bifidobacterium</taxon>
    </lineage>
</organism>
<protein>
    <recommendedName>
        <fullName evidence="4">DUF3800 domain-containing protein</fullName>
    </recommendedName>
</protein>
<name>A0A5M9ZCM1_9BIFI</name>
<dbReference type="AlphaFoldDB" id="A0A5M9ZCM1"/>
<dbReference type="Proteomes" id="UP000326060">
    <property type="component" value="Unassembled WGS sequence"/>
</dbReference>
<gene>
    <name evidence="2" type="ORF">EMB92_06120</name>
</gene>
<dbReference type="EMBL" id="RZJP01000002">
    <property type="protein sequence ID" value="KAA8816478.1"/>
    <property type="molecule type" value="Genomic_DNA"/>
</dbReference>
<accession>A0A5M9ZCM1</accession>
<comment type="caution">
    <text evidence="2">The sequence shown here is derived from an EMBL/GenBank/DDBJ whole genome shotgun (WGS) entry which is preliminary data.</text>
</comment>
<feature type="region of interest" description="Disordered" evidence="1">
    <location>
        <begin position="99"/>
        <end position="139"/>
    </location>
</feature>
<evidence type="ECO:0000313" key="3">
    <source>
        <dbReference type="Proteomes" id="UP000326060"/>
    </source>
</evidence>
<reference evidence="2 3" key="1">
    <citation type="journal article" date="2019" name="Syst. Appl. Microbiol.">
        <title>Characterization of Bifidobacterium species in feaces of the Egyptian fruit bat: Description of B. vespertilionis sp. nov. and B. rousetti sp. nov.</title>
        <authorList>
            <person name="Modesto M."/>
            <person name="Satti M."/>
            <person name="Watanabe K."/>
            <person name="Puglisi E."/>
            <person name="Morelli L."/>
            <person name="Huang C.-H."/>
            <person name="Liou J.-S."/>
            <person name="Miyashita M."/>
            <person name="Tamura T."/>
            <person name="Saito S."/>
            <person name="Mori K."/>
            <person name="Huang L."/>
            <person name="Sciavilla P."/>
            <person name="Sandri C."/>
            <person name="Spiezio C."/>
            <person name="Vitali F."/>
            <person name="Cavalieri D."/>
            <person name="Perpetuini G."/>
            <person name="Tofalo R."/>
            <person name="Bonetti A."/>
            <person name="Arita M."/>
            <person name="Mattarelli P."/>
        </authorList>
    </citation>
    <scope>NUCLEOTIDE SEQUENCE [LARGE SCALE GENOMIC DNA]</scope>
    <source>
        <strain evidence="2 3">RST27</strain>
    </source>
</reference>